<reference evidence="11 12" key="1">
    <citation type="submission" date="2020-06" db="EMBL/GenBank/DDBJ databases">
        <title>Genome sequence of 2 isolates from Red Sea Mangroves.</title>
        <authorList>
            <person name="Sefrji F."/>
            <person name="Michoud G."/>
            <person name="Merlino G."/>
            <person name="Daffonchio D."/>
        </authorList>
    </citation>
    <scope>NUCLEOTIDE SEQUENCE [LARGE SCALE GENOMIC DNA]</scope>
    <source>
        <strain evidence="11 12">R1DC25</strain>
    </source>
</reference>
<gene>
    <name evidence="11" type="ORF">HW532_19730</name>
</gene>
<comment type="pathway">
    <text evidence="1 9">Cell wall biogenesis; peptidoglycan biosynthesis.</text>
</comment>
<keyword evidence="5" id="KW-0378">Hydrolase</keyword>
<dbReference type="GO" id="GO:0008360">
    <property type="term" value="P:regulation of cell shape"/>
    <property type="evidence" value="ECO:0007669"/>
    <property type="project" value="UniProtKB-UniRule"/>
</dbReference>
<dbReference type="GO" id="GO:0071972">
    <property type="term" value="F:peptidoglycan L,D-transpeptidase activity"/>
    <property type="evidence" value="ECO:0007669"/>
    <property type="project" value="TreeGrafter"/>
</dbReference>
<dbReference type="GO" id="GO:0071555">
    <property type="term" value="P:cell wall organization"/>
    <property type="evidence" value="ECO:0007669"/>
    <property type="project" value="UniProtKB-UniRule"/>
</dbReference>
<evidence type="ECO:0000256" key="8">
    <source>
        <dbReference type="ARBA" id="ARBA00023316"/>
    </source>
</evidence>
<organism evidence="11 12">
    <name type="scientific">Kaustia mangrovi</name>
    <dbReference type="NCBI Taxonomy" id="2593653"/>
    <lineage>
        <taxon>Bacteria</taxon>
        <taxon>Pseudomonadati</taxon>
        <taxon>Pseudomonadota</taxon>
        <taxon>Alphaproteobacteria</taxon>
        <taxon>Hyphomicrobiales</taxon>
        <taxon>Parvibaculaceae</taxon>
        <taxon>Kaustia</taxon>
    </lineage>
</organism>
<dbReference type="Proteomes" id="UP000593594">
    <property type="component" value="Chromosome"/>
</dbReference>
<comment type="similarity">
    <text evidence="2">Belongs to the YkuD family.</text>
</comment>
<dbReference type="FunFam" id="2.40.440.10:FF:000002">
    <property type="entry name" value="L,D-transpeptidase ErfK/SrfK"/>
    <property type="match status" value="1"/>
</dbReference>
<evidence type="ECO:0000313" key="11">
    <source>
        <dbReference type="EMBL" id="QPC45435.1"/>
    </source>
</evidence>
<evidence type="ECO:0000256" key="2">
    <source>
        <dbReference type="ARBA" id="ARBA00005992"/>
    </source>
</evidence>
<dbReference type="InterPro" id="IPR005490">
    <property type="entry name" value="LD_TPept_cat_dom"/>
</dbReference>
<evidence type="ECO:0000259" key="10">
    <source>
        <dbReference type="PROSITE" id="PS52029"/>
    </source>
</evidence>
<keyword evidence="12" id="KW-1185">Reference proteome</keyword>
<dbReference type="AlphaFoldDB" id="A0A7S8HE78"/>
<dbReference type="PANTHER" id="PTHR30582:SF24">
    <property type="entry name" value="L,D-TRANSPEPTIDASE ERFK_SRFK-RELATED"/>
    <property type="match status" value="1"/>
</dbReference>
<dbReference type="GO" id="GO:0016757">
    <property type="term" value="F:glycosyltransferase activity"/>
    <property type="evidence" value="ECO:0007669"/>
    <property type="project" value="UniProtKB-KW"/>
</dbReference>
<keyword evidence="3" id="KW-0328">Glycosyltransferase</keyword>
<evidence type="ECO:0000256" key="4">
    <source>
        <dbReference type="ARBA" id="ARBA00022679"/>
    </source>
</evidence>
<dbReference type="InterPro" id="IPR050979">
    <property type="entry name" value="LD-transpeptidase"/>
</dbReference>
<keyword evidence="4" id="KW-0808">Transferase</keyword>
<protein>
    <submittedName>
        <fullName evidence="11">L,D-transpeptidase</fullName>
    </submittedName>
</protein>
<keyword evidence="7 9" id="KW-0573">Peptidoglycan synthesis</keyword>
<dbReference type="Gene3D" id="2.40.440.10">
    <property type="entry name" value="L,D-transpeptidase catalytic domain-like"/>
    <property type="match status" value="1"/>
</dbReference>
<keyword evidence="8 9" id="KW-0961">Cell wall biogenesis/degradation</keyword>
<dbReference type="KEGG" id="kmn:HW532_19730"/>
<dbReference type="Pfam" id="PF03734">
    <property type="entry name" value="YkuD"/>
    <property type="match status" value="1"/>
</dbReference>
<sequence length="179" mass="19770">MTMASSAASAQQRQADVFGGIGRFFEELGNAFSGSSRRTVSFDTKYAPNSIIVSTRQRALYFVTQRGRALRYPVGVGRQGFQWSGVSHISRKAKWPGWTPPAAMRKRQPYLPKYMPGGPGNPLGARALYISGTLYRIHGTSEARTIGRAVSSGCIRMLNDDVIDLYQRVPIGAKVYVYQ</sequence>
<name>A0A7S8HE78_9HYPH</name>
<accession>A0A7S8HE78</accession>
<evidence type="ECO:0000256" key="3">
    <source>
        <dbReference type="ARBA" id="ARBA00022676"/>
    </source>
</evidence>
<evidence type="ECO:0000256" key="1">
    <source>
        <dbReference type="ARBA" id="ARBA00004752"/>
    </source>
</evidence>
<keyword evidence="6 9" id="KW-0133">Cell shape</keyword>
<evidence type="ECO:0000256" key="5">
    <source>
        <dbReference type="ARBA" id="ARBA00022801"/>
    </source>
</evidence>
<dbReference type="PROSITE" id="PS52029">
    <property type="entry name" value="LD_TPASE"/>
    <property type="match status" value="1"/>
</dbReference>
<feature type="active site" description="Nucleophile" evidence="9">
    <location>
        <position position="154"/>
    </location>
</feature>
<evidence type="ECO:0000256" key="6">
    <source>
        <dbReference type="ARBA" id="ARBA00022960"/>
    </source>
</evidence>
<dbReference type="UniPathway" id="UPA00219"/>
<feature type="domain" description="L,D-TPase catalytic" evidence="10">
    <location>
        <begin position="49"/>
        <end position="178"/>
    </location>
</feature>
<dbReference type="InterPro" id="IPR038063">
    <property type="entry name" value="Transpep_catalytic_dom"/>
</dbReference>
<dbReference type="GO" id="GO:0018104">
    <property type="term" value="P:peptidoglycan-protein cross-linking"/>
    <property type="evidence" value="ECO:0007669"/>
    <property type="project" value="TreeGrafter"/>
</dbReference>
<dbReference type="GO" id="GO:0005576">
    <property type="term" value="C:extracellular region"/>
    <property type="evidence" value="ECO:0007669"/>
    <property type="project" value="TreeGrafter"/>
</dbReference>
<evidence type="ECO:0000313" key="12">
    <source>
        <dbReference type="Proteomes" id="UP000593594"/>
    </source>
</evidence>
<dbReference type="PANTHER" id="PTHR30582">
    <property type="entry name" value="L,D-TRANSPEPTIDASE"/>
    <property type="match status" value="1"/>
</dbReference>
<evidence type="ECO:0000256" key="9">
    <source>
        <dbReference type="PROSITE-ProRule" id="PRU01373"/>
    </source>
</evidence>
<evidence type="ECO:0000256" key="7">
    <source>
        <dbReference type="ARBA" id="ARBA00022984"/>
    </source>
</evidence>
<dbReference type="EMBL" id="CP058214">
    <property type="protein sequence ID" value="QPC45435.1"/>
    <property type="molecule type" value="Genomic_DNA"/>
</dbReference>
<proteinExistence type="inferred from homology"/>
<feature type="active site" description="Proton donor/acceptor" evidence="9">
    <location>
        <position position="138"/>
    </location>
</feature>
<dbReference type="SUPFAM" id="SSF141523">
    <property type="entry name" value="L,D-transpeptidase catalytic domain-like"/>
    <property type="match status" value="1"/>
</dbReference>
<dbReference type="CDD" id="cd16913">
    <property type="entry name" value="YkuD_like"/>
    <property type="match status" value="1"/>
</dbReference>